<evidence type="ECO:0000259" key="1">
    <source>
        <dbReference type="Pfam" id="PF18701"/>
    </source>
</evidence>
<gene>
    <name evidence="2" type="primary">X975_24834</name>
    <name evidence="2" type="ORF">TNCV_2175781</name>
</gene>
<name>A0A8X6RZZ6_TRICX</name>
<keyword evidence="3" id="KW-1185">Reference proteome</keyword>
<dbReference type="Pfam" id="PF18701">
    <property type="entry name" value="DUF5641"/>
    <property type="match status" value="1"/>
</dbReference>
<dbReference type="AlphaFoldDB" id="A0A8X6RZZ6"/>
<organism evidence="2 3">
    <name type="scientific">Trichonephila clavipes</name>
    <name type="common">Golden silk orbweaver</name>
    <name type="synonym">Nephila clavipes</name>
    <dbReference type="NCBI Taxonomy" id="2585209"/>
    <lineage>
        <taxon>Eukaryota</taxon>
        <taxon>Metazoa</taxon>
        <taxon>Ecdysozoa</taxon>
        <taxon>Arthropoda</taxon>
        <taxon>Chelicerata</taxon>
        <taxon>Arachnida</taxon>
        <taxon>Araneae</taxon>
        <taxon>Araneomorphae</taxon>
        <taxon>Entelegynae</taxon>
        <taxon>Araneoidea</taxon>
        <taxon>Nephilidae</taxon>
        <taxon>Trichonephila</taxon>
    </lineage>
</organism>
<comment type="caution">
    <text evidence="2">The sequence shown here is derived from an EMBL/GenBank/DDBJ whole genome shotgun (WGS) entry which is preliminary data.</text>
</comment>
<evidence type="ECO:0000313" key="3">
    <source>
        <dbReference type="Proteomes" id="UP000887159"/>
    </source>
</evidence>
<dbReference type="Proteomes" id="UP000887159">
    <property type="component" value="Unassembled WGS sequence"/>
</dbReference>
<accession>A0A8X6RZZ6</accession>
<proteinExistence type="predicted"/>
<reference evidence="2" key="1">
    <citation type="submission" date="2020-08" db="EMBL/GenBank/DDBJ databases">
        <title>Multicomponent nature underlies the extraordinary mechanical properties of spider dragline silk.</title>
        <authorList>
            <person name="Kono N."/>
            <person name="Nakamura H."/>
            <person name="Mori M."/>
            <person name="Yoshida Y."/>
            <person name="Ohtoshi R."/>
            <person name="Malay A.D."/>
            <person name="Moran D.A.P."/>
            <person name="Tomita M."/>
            <person name="Numata K."/>
            <person name="Arakawa K."/>
        </authorList>
    </citation>
    <scope>NUCLEOTIDE SEQUENCE</scope>
</reference>
<dbReference type="EMBL" id="BMAU01021247">
    <property type="protein sequence ID" value="GFY04922.1"/>
    <property type="molecule type" value="Genomic_DNA"/>
</dbReference>
<protein>
    <submittedName>
        <fullName evidence="2">Integrase catalytic domain-containing protein</fullName>
    </submittedName>
</protein>
<evidence type="ECO:0000313" key="2">
    <source>
        <dbReference type="EMBL" id="GFY04922.1"/>
    </source>
</evidence>
<dbReference type="InterPro" id="IPR040676">
    <property type="entry name" value="DUF5641"/>
</dbReference>
<feature type="domain" description="DUF5641" evidence="1">
    <location>
        <begin position="140"/>
        <end position="186"/>
    </location>
</feature>
<sequence length="215" mass="24356">MGVHYLPKLQRPGCLLHKLLPYAYSALLCKNAVFCSSRSWNCRKNSVWSVFEASLVGRKNPCCPVGGLKELLGRTLGNYVLTTEVLQTVLCDCESVINSRPLTYLSENSDDLVPLSPVMFLVENRNLDVADIDYRDTVNLRKRGNFEKHWAKVIWLIPGKDGKIRTVELKTRTGTMLRPIQRVYPLEVQLIETLDDPLNDCTFINPISVISSDML</sequence>